<evidence type="ECO:0000313" key="5">
    <source>
        <dbReference type="EnsemblProtists" id="EOD32001"/>
    </source>
</evidence>
<dbReference type="OMA" id="CTVRFGW"/>
<reference evidence="5" key="2">
    <citation type="submission" date="2024-10" db="UniProtKB">
        <authorList>
            <consortium name="EnsemblProtists"/>
        </authorList>
    </citation>
    <scope>IDENTIFICATION</scope>
</reference>
<evidence type="ECO:0000256" key="2">
    <source>
        <dbReference type="ARBA" id="ARBA00023242"/>
    </source>
</evidence>
<dbReference type="InterPro" id="IPR006086">
    <property type="entry name" value="XPG-I_dom"/>
</dbReference>
<dbReference type="KEGG" id="ehx:EMIHUDRAFT_202521"/>
<evidence type="ECO:0000256" key="1">
    <source>
        <dbReference type="ARBA" id="ARBA00004123"/>
    </source>
</evidence>
<dbReference type="SMART" id="SM00484">
    <property type="entry name" value="XPGI"/>
    <property type="match status" value="1"/>
</dbReference>
<dbReference type="InterPro" id="IPR036279">
    <property type="entry name" value="5-3_exonuclease_C_sf"/>
</dbReference>
<organism evidence="5 6">
    <name type="scientific">Emiliania huxleyi (strain CCMP1516)</name>
    <dbReference type="NCBI Taxonomy" id="280463"/>
    <lineage>
        <taxon>Eukaryota</taxon>
        <taxon>Haptista</taxon>
        <taxon>Haptophyta</taxon>
        <taxon>Prymnesiophyceae</taxon>
        <taxon>Isochrysidales</taxon>
        <taxon>Noelaerhabdaceae</taxon>
        <taxon>Emiliania</taxon>
    </lineage>
</organism>
<comment type="subcellular location">
    <subcellularLocation>
        <location evidence="1">Nucleus</location>
    </subcellularLocation>
</comment>
<proteinExistence type="predicted"/>
<dbReference type="InterPro" id="IPR006084">
    <property type="entry name" value="XPG/Rad2"/>
</dbReference>
<feature type="region of interest" description="Disordered" evidence="3">
    <location>
        <begin position="282"/>
        <end position="309"/>
    </location>
</feature>
<evidence type="ECO:0000313" key="6">
    <source>
        <dbReference type="Proteomes" id="UP000013827"/>
    </source>
</evidence>
<dbReference type="Gene3D" id="1.10.150.20">
    <property type="entry name" value="5' to 3' exonuclease, C-terminal subdomain"/>
    <property type="match status" value="1"/>
</dbReference>
<dbReference type="CDD" id="cd09868">
    <property type="entry name" value="PIN_XPG_RAD2"/>
    <property type="match status" value="1"/>
</dbReference>
<dbReference type="GO" id="GO:0003697">
    <property type="term" value="F:single-stranded DNA binding"/>
    <property type="evidence" value="ECO:0007669"/>
    <property type="project" value="TreeGrafter"/>
</dbReference>
<dbReference type="PRINTS" id="PR00853">
    <property type="entry name" value="XPGRADSUPER"/>
</dbReference>
<keyword evidence="2" id="KW-0539">Nucleus</keyword>
<dbReference type="PANTHER" id="PTHR16171:SF7">
    <property type="entry name" value="DNA REPAIR PROTEIN RAD2"/>
    <property type="match status" value="1"/>
</dbReference>
<dbReference type="Proteomes" id="UP000013827">
    <property type="component" value="Unassembled WGS sequence"/>
</dbReference>
<dbReference type="AlphaFoldDB" id="A0A0D3K8B6"/>
<dbReference type="GO" id="GO:0004520">
    <property type="term" value="F:DNA endonuclease activity"/>
    <property type="evidence" value="ECO:0007669"/>
    <property type="project" value="TreeGrafter"/>
</dbReference>
<keyword evidence="6" id="KW-1185">Reference proteome</keyword>
<dbReference type="EnsemblProtists" id="EOD32001">
    <property type="protein sequence ID" value="EOD32001"/>
    <property type="gene ID" value="EMIHUDRAFT_202521"/>
</dbReference>
<dbReference type="eggNOG" id="KOG2520">
    <property type="taxonomic scope" value="Eukaryota"/>
</dbReference>
<name>A0A0D3K8B6_EMIH1</name>
<dbReference type="HOGENOM" id="CLU_901486_0_0_1"/>
<protein>
    <recommendedName>
        <fullName evidence="4">XPG-I domain-containing protein</fullName>
    </recommendedName>
</protein>
<dbReference type="InterPro" id="IPR019974">
    <property type="entry name" value="XPG_CS"/>
</dbReference>
<dbReference type="Gene3D" id="3.40.50.1010">
    <property type="entry name" value="5'-nuclease"/>
    <property type="match status" value="1"/>
</dbReference>
<feature type="region of interest" description="Disordered" evidence="3">
    <location>
        <begin position="154"/>
        <end position="179"/>
    </location>
</feature>
<dbReference type="PaxDb" id="2903-EOD32001"/>
<dbReference type="GeneID" id="17277274"/>
<dbReference type="SUPFAM" id="SSF88723">
    <property type="entry name" value="PIN domain-like"/>
    <property type="match status" value="1"/>
</dbReference>
<dbReference type="InterPro" id="IPR008918">
    <property type="entry name" value="HhH2"/>
</dbReference>
<reference evidence="6" key="1">
    <citation type="journal article" date="2013" name="Nature">
        <title>Pan genome of the phytoplankton Emiliania underpins its global distribution.</title>
        <authorList>
            <person name="Read B.A."/>
            <person name="Kegel J."/>
            <person name="Klute M.J."/>
            <person name="Kuo A."/>
            <person name="Lefebvre S.C."/>
            <person name="Maumus F."/>
            <person name="Mayer C."/>
            <person name="Miller J."/>
            <person name="Monier A."/>
            <person name="Salamov A."/>
            <person name="Young J."/>
            <person name="Aguilar M."/>
            <person name="Claverie J.M."/>
            <person name="Frickenhaus S."/>
            <person name="Gonzalez K."/>
            <person name="Herman E.K."/>
            <person name="Lin Y.C."/>
            <person name="Napier J."/>
            <person name="Ogata H."/>
            <person name="Sarno A.F."/>
            <person name="Shmutz J."/>
            <person name="Schroeder D."/>
            <person name="de Vargas C."/>
            <person name="Verret F."/>
            <person name="von Dassow P."/>
            <person name="Valentin K."/>
            <person name="Van de Peer Y."/>
            <person name="Wheeler G."/>
            <person name="Dacks J.B."/>
            <person name="Delwiche C.F."/>
            <person name="Dyhrman S.T."/>
            <person name="Glockner G."/>
            <person name="John U."/>
            <person name="Richards T."/>
            <person name="Worden A.Z."/>
            <person name="Zhang X."/>
            <person name="Grigoriev I.V."/>
            <person name="Allen A.E."/>
            <person name="Bidle K."/>
            <person name="Borodovsky M."/>
            <person name="Bowler C."/>
            <person name="Brownlee C."/>
            <person name="Cock J.M."/>
            <person name="Elias M."/>
            <person name="Gladyshev V.N."/>
            <person name="Groth M."/>
            <person name="Guda C."/>
            <person name="Hadaegh A."/>
            <person name="Iglesias-Rodriguez M.D."/>
            <person name="Jenkins J."/>
            <person name="Jones B.M."/>
            <person name="Lawson T."/>
            <person name="Leese F."/>
            <person name="Lindquist E."/>
            <person name="Lobanov A."/>
            <person name="Lomsadze A."/>
            <person name="Malik S.B."/>
            <person name="Marsh M.E."/>
            <person name="Mackinder L."/>
            <person name="Mock T."/>
            <person name="Mueller-Roeber B."/>
            <person name="Pagarete A."/>
            <person name="Parker M."/>
            <person name="Probert I."/>
            <person name="Quesneville H."/>
            <person name="Raines C."/>
            <person name="Rensing S.A."/>
            <person name="Riano-Pachon D.M."/>
            <person name="Richier S."/>
            <person name="Rokitta S."/>
            <person name="Shiraiwa Y."/>
            <person name="Soanes D.M."/>
            <person name="van der Giezen M."/>
            <person name="Wahlund T.M."/>
            <person name="Williams B."/>
            <person name="Wilson W."/>
            <person name="Wolfe G."/>
            <person name="Wurch L.L."/>
        </authorList>
    </citation>
    <scope>NUCLEOTIDE SEQUENCE</scope>
</reference>
<feature type="compositionally biased region" description="Low complexity" evidence="3">
    <location>
        <begin position="283"/>
        <end position="294"/>
    </location>
</feature>
<dbReference type="InterPro" id="IPR029060">
    <property type="entry name" value="PIN-like_dom_sf"/>
</dbReference>
<evidence type="ECO:0000259" key="4">
    <source>
        <dbReference type="SMART" id="SM00484"/>
    </source>
</evidence>
<dbReference type="STRING" id="2903.R1F9G0"/>
<dbReference type="SUPFAM" id="SSF47807">
    <property type="entry name" value="5' to 3' exonuclease, C-terminal subdomain"/>
    <property type="match status" value="1"/>
</dbReference>
<dbReference type="RefSeq" id="XP_005784430.1">
    <property type="nucleotide sequence ID" value="XM_005784373.1"/>
</dbReference>
<sequence>MLRELQRKARRDTETVTEEHLEDAKTLLGLFGVPFLVAPMEAEAQCAALEADGIVDGVDNDVFLFGGRNVYRQLFEPNRNVEHYTMDDVESELSLPRHRLIELAQLLGSDYTDGVHGVGIVNAMEASGERCSSEVVSSFSDLSSFGAWVRAWTPGGGPGTEDERDAGADAGAERRKRFKHRHRNMRQRWAVTEAYLRPTTERYDADACVWGRPDLHGLRSFCLHKFGWQQQKADEQLLPMMRAFEQTQAMDSEAKAPWEARAKADKERLAAEQRAMCAAPRDGATAATGAVGAGQSLYDAGGSSDSDSE</sequence>
<accession>A0A0D3K8B6</accession>
<dbReference type="GO" id="GO:0005634">
    <property type="term" value="C:nucleus"/>
    <property type="evidence" value="ECO:0007669"/>
    <property type="project" value="UniProtKB-SubCell"/>
</dbReference>
<feature type="domain" description="XPG-I" evidence="4">
    <location>
        <begin position="29"/>
        <end position="95"/>
    </location>
</feature>
<dbReference type="GO" id="GO:0016788">
    <property type="term" value="F:hydrolase activity, acting on ester bonds"/>
    <property type="evidence" value="ECO:0007669"/>
    <property type="project" value="InterPro"/>
</dbReference>
<dbReference type="Pfam" id="PF00867">
    <property type="entry name" value="XPG_I"/>
    <property type="match status" value="1"/>
</dbReference>
<dbReference type="SMART" id="SM00279">
    <property type="entry name" value="HhH2"/>
    <property type="match status" value="1"/>
</dbReference>
<evidence type="ECO:0000256" key="3">
    <source>
        <dbReference type="SAM" id="MobiDB-lite"/>
    </source>
</evidence>
<dbReference type="PROSITE" id="PS00842">
    <property type="entry name" value="XPG_2"/>
    <property type="match status" value="1"/>
</dbReference>
<dbReference type="PANTHER" id="PTHR16171">
    <property type="entry name" value="DNA REPAIR PROTEIN COMPLEMENTING XP-G CELLS-RELATED"/>
    <property type="match status" value="1"/>
</dbReference>